<protein>
    <submittedName>
        <fullName evidence="2">Uncharacterized protein</fullName>
    </submittedName>
</protein>
<gene>
    <name evidence="2" type="ORF">BYL167_LOCUS51661</name>
</gene>
<evidence type="ECO:0000313" key="3">
    <source>
        <dbReference type="Proteomes" id="UP000681967"/>
    </source>
</evidence>
<dbReference type="Proteomes" id="UP000681967">
    <property type="component" value="Unassembled WGS sequence"/>
</dbReference>
<organism evidence="2 3">
    <name type="scientific">Rotaria magnacalcarata</name>
    <dbReference type="NCBI Taxonomy" id="392030"/>
    <lineage>
        <taxon>Eukaryota</taxon>
        <taxon>Metazoa</taxon>
        <taxon>Spiralia</taxon>
        <taxon>Gnathifera</taxon>
        <taxon>Rotifera</taxon>
        <taxon>Eurotatoria</taxon>
        <taxon>Bdelloidea</taxon>
        <taxon>Philodinida</taxon>
        <taxon>Philodinidae</taxon>
        <taxon>Rotaria</taxon>
    </lineage>
</organism>
<dbReference type="AlphaFoldDB" id="A0A8S3C716"/>
<proteinExistence type="predicted"/>
<feature type="non-terminal residue" evidence="2">
    <location>
        <position position="1"/>
    </location>
</feature>
<reference evidence="2" key="1">
    <citation type="submission" date="2021-02" db="EMBL/GenBank/DDBJ databases">
        <authorList>
            <person name="Nowell W R."/>
        </authorList>
    </citation>
    <scope>NUCLEOTIDE SEQUENCE</scope>
</reference>
<evidence type="ECO:0000256" key="1">
    <source>
        <dbReference type="SAM" id="MobiDB-lite"/>
    </source>
</evidence>
<feature type="non-terminal residue" evidence="2">
    <location>
        <position position="76"/>
    </location>
</feature>
<feature type="region of interest" description="Disordered" evidence="1">
    <location>
        <begin position="33"/>
        <end position="76"/>
    </location>
</feature>
<name>A0A8S3C716_9BILA</name>
<dbReference type="EMBL" id="CAJOBH010163970">
    <property type="protein sequence ID" value="CAF4888576.1"/>
    <property type="molecule type" value="Genomic_DNA"/>
</dbReference>
<accession>A0A8S3C716</accession>
<feature type="compositionally biased region" description="Polar residues" evidence="1">
    <location>
        <begin position="56"/>
        <end position="76"/>
    </location>
</feature>
<evidence type="ECO:0000313" key="2">
    <source>
        <dbReference type="EMBL" id="CAF4888576.1"/>
    </source>
</evidence>
<comment type="caution">
    <text evidence="2">The sequence shown here is derived from an EMBL/GenBank/DDBJ whole genome shotgun (WGS) entry which is preliminary data.</text>
</comment>
<sequence>PPPSPVPVRRVTSDGEIQARLDVLRLSMNSNITQTEQQQQQQQQNSSRNRLKSPYLYTTHQQLVLPGTPQTSGTGL</sequence>